<dbReference type="SUPFAM" id="SSF50978">
    <property type="entry name" value="WD40 repeat-like"/>
    <property type="match status" value="1"/>
</dbReference>
<accession>A0A7J7KVZ3</accession>
<keyword evidence="1" id="KW-0853">WD repeat</keyword>
<comment type="caution">
    <text evidence="3">The sequence shown here is derived from an EMBL/GenBank/DDBJ whole genome shotgun (WGS) entry which is preliminary data.</text>
</comment>
<dbReference type="Proteomes" id="UP000541444">
    <property type="component" value="Unassembled WGS sequence"/>
</dbReference>
<name>A0A7J7KVZ3_9MAGN</name>
<dbReference type="OrthoDB" id="273771at2759"/>
<evidence type="ECO:0000256" key="1">
    <source>
        <dbReference type="PROSITE-ProRule" id="PRU00221"/>
    </source>
</evidence>
<dbReference type="InterPro" id="IPR001680">
    <property type="entry name" value="WD40_rpt"/>
</dbReference>
<feature type="compositionally biased region" description="Low complexity" evidence="2">
    <location>
        <begin position="15"/>
        <end position="26"/>
    </location>
</feature>
<dbReference type="PANTHER" id="PTHR44218:SF6">
    <property type="entry name" value="PROTEIN SUPPRESSOR OF PHYA-105 1"/>
    <property type="match status" value="1"/>
</dbReference>
<dbReference type="EMBL" id="JACGCM010002839">
    <property type="protein sequence ID" value="KAF6134482.1"/>
    <property type="molecule type" value="Genomic_DNA"/>
</dbReference>
<dbReference type="PROSITE" id="PS50294">
    <property type="entry name" value="WD_REPEATS_REGION"/>
    <property type="match status" value="1"/>
</dbReference>
<dbReference type="SMART" id="SM00320">
    <property type="entry name" value="WD40"/>
    <property type="match status" value="1"/>
</dbReference>
<evidence type="ECO:0000256" key="2">
    <source>
        <dbReference type="SAM" id="MobiDB-lite"/>
    </source>
</evidence>
<dbReference type="InterPro" id="IPR044630">
    <property type="entry name" value="SPA1/2/3/4"/>
</dbReference>
<evidence type="ECO:0000313" key="4">
    <source>
        <dbReference type="Proteomes" id="UP000541444"/>
    </source>
</evidence>
<dbReference type="PROSITE" id="PS50082">
    <property type="entry name" value="WD_REPEATS_2"/>
    <property type="match status" value="1"/>
</dbReference>
<feature type="repeat" description="WD" evidence="1">
    <location>
        <begin position="47"/>
        <end position="82"/>
    </location>
</feature>
<sequence>MSPSFPLLDQSHGEPFSPSSLRDVSSPSNFFDSSLWDASTGQVFSEYTEHERRAWSVDFSQIDPKKLASGSDDSSVKLWSINEVSSGRCSTLMIFIYIHNSRFRTEDGLLEKYKKTKNKKTLK</sequence>
<dbReference type="InterPro" id="IPR036322">
    <property type="entry name" value="WD40_repeat_dom_sf"/>
</dbReference>
<organism evidence="3 4">
    <name type="scientific">Kingdonia uniflora</name>
    <dbReference type="NCBI Taxonomy" id="39325"/>
    <lineage>
        <taxon>Eukaryota</taxon>
        <taxon>Viridiplantae</taxon>
        <taxon>Streptophyta</taxon>
        <taxon>Embryophyta</taxon>
        <taxon>Tracheophyta</taxon>
        <taxon>Spermatophyta</taxon>
        <taxon>Magnoliopsida</taxon>
        <taxon>Ranunculales</taxon>
        <taxon>Circaeasteraceae</taxon>
        <taxon>Kingdonia</taxon>
    </lineage>
</organism>
<protein>
    <submittedName>
        <fullName evidence="3">Uncharacterized protein</fullName>
    </submittedName>
</protein>
<dbReference type="Gene3D" id="2.130.10.10">
    <property type="entry name" value="YVTN repeat-like/Quinoprotein amine dehydrogenase"/>
    <property type="match status" value="1"/>
</dbReference>
<keyword evidence="4" id="KW-1185">Reference proteome</keyword>
<dbReference type="PANTHER" id="PTHR44218">
    <property type="entry name" value="PROTEIN SPA1-RELATED 2"/>
    <property type="match status" value="1"/>
</dbReference>
<gene>
    <name evidence="3" type="ORF">GIB67_034896</name>
</gene>
<reference evidence="3 4" key="1">
    <citation type="journal article" date="2020" name="IScience">
        <title>Genome Sequencing of the Endangered Kingdonia uniflora (Circaeasteraceae, Ranunculales) Reveals Potential Mechanisms of Evolutionary Specialization.</title>
        <authorList>
            <person name="Sun Y."/>
            <person name="Deng T."/>
            <person name="Zhang A."/>
            <person name="Moore M.J."/>
            <person name="Landis J.B."/>
            <person name="Lin N."/>
            <person name="Zhang H."/>
            <person name="Zhang X."/>
            <person name="Huang J."/>
            <person name="Zhang X."/>
            <person name="Sun H."/>
            <person name="Wang H."/>
        </authorList>
    </citation>
    <scope>NUCLEOTIDE SEQUENCE [LARGE SCALE GENOMIC DNA]</scope>
    <source>
        <strain evidence="3">TB1705</strain>
        <tissue evidence="3">Leaf</tissue>
    </source>
</reference>
<dbReference type="InterPro" id="IPR015943">
    <property type="entry name" value="WD40/YVTN_repeat-like_dom_sf"/>
</dbReference>
<feature type="region of interest" description="Disordered" evidence="2">
    <location>
        <begin position="1"/>
        <end position="26"/>
    </location>
</feature>
<dbReference type="GO" id="GO:0009640">
    <property type="term" value="P:photomorphogenesis"/>
    <property type="evidence" value="ECO:0007669"/>
    <property type="project" value="InterPro"/>
</dbReference>
<dbReference type="AlphaFoldDB" id="A0A7J7KVZ3"/>
<proteinExistence type="predicted"/>
<evidence type="ECO:0000313" key="3">
    <source>
        <dbReference type="EMBL" id="KAF6134482.1"/>
    </source>
</evidence>